<feature type="compositionally biased region" description="Polar residues" evidence="1">
    <location>
        <begin position="1"/>
        <end position="30"/>
    </location>
</feature>
<reference evidence="2 3" key="1">
    <citation type="submission" date="2024-01" db="EMBL/GenBank/DDBJ databases">
        <title>A draft genome for the cacao thread blight pathogen Marasmiellus scandens.</title>
        <authorList>
            <person name="Baruah I.K."/>
            <person name="Leung J."/>
            <person name="Bukari Y."/>
            <person name="Amoako-Attah I."/>
            <person name="Meinhardt L.W."/>
            <person name="Bailey B.A."/>
            <person name="Cohen S.P."/>
        </authorList>
    </citation>
    <scope>NUCLEOTIDE SEQUENCE [LARGE SCALE GENOMIC DNA]</scope>
    <source>
        <strain evidence="2 3">GH-19</strain>
    </source>
</reference>
<dbReference type="EMBL" id="JBANRG010000001">
    <property type="protein sequence ID" value="KAK7472390.1"/>
    <property type="molecule type" value="Genomic_DNA"/>
</dbReference>
<protein>
    <submittedName>
        <fullName evidence="2">Uncharacterized protein</fullName>
    </submittedName>
</protein>
<sequence length="113" mass="12267">MSPTAVTDTQNGASKGSSVKLQGVPKQNTPGRPLDRTWRGDKAGKVVLNGIPKFDSPYDEREWIKGHMAAAFRYWGKLGFGEGVSGHITVRRSSLLLPQKSEGLFTGQRPSPS</sequence>
<dbReference type="InterPro" id="IPR036409">
    <property type="entry name" value="Aldolase_II/adducin_N_sf"/>
</dbReference>
<gene>
    <name evidence="2" type="ORF">VKT23_000505</name>
</gene>
<dbReference type="Gene3D" id="3.40.225.10">
    <property type="entry name" value="Class II aldolase/adducin N-terminal domain"/>
    <property type="match status" value="1"/>
</dbReference>
<dbReference type="SUPFAM" id="SSF53639">
    <property type="entry name" value="AraD/HMP-PK domain-like"/>
    <property type="match status" value="1"/>
</dbReference>
<comment type="caution">
    <text evidence="2">The sequence shown here is derived from an EMBL/GenBank/DDBJ whole genome shotgun (WGS) entry which is preliminary data.</text>
</comment>
<organism evidence="2 3">
    <name type="scientific">Marasmiellus scandens</name>
    <dbReference type="NCBI Taxonomy" id="2682957"/>
    <lineage>
        <taxon>Eukaryota</taxon>
        <taxon>Fungi</taxon>
        <taxon>Dikarya</taxon>
        <taxon>Basidiomycota</taxon>
        <taxon>Agaricomycotina</taxon>
        <taxon>Agaricomycetes</taxon>
        <taxon>Agaricomycetidae</taxon>
        <taxon>Agaricales</taxon>
        <taxon>Marasmiineae</taxon>
        <taxon>Omphalotaceae</taxon>
        <taxon>Marasmiellus</taxon>
    </lineage>
</organism>
<evidence type="ECO:0000313" key="2">
    <source>
        <dbReference type="EMBL" id="KAK7472390.1"/>
    </source>
</evidence>
<feature type="region of interest" description="Disordered" evidence="1">
    <location>
        <begin position="1"/>
        <end position="41"/>
    </location>
</feature>
<accession>A0ABR1K6S6</accession>
<name>A0ABR1K6S6_9AGAR</name>
<evidence type="ECO:0000313" key="3">
    <source>
        <dbReference type="Proteomes" id="UP001498398"/>
    </source>
</evidence>
<keyword evidence="3" id="KW-1185">Reference proteome</keyword>
<evidence type="ECO:0000256" key="1">
    <source>
        <dbReference type="SAM" id="MobiDB-lite"/>
    </source>
</evidence>
<dbReference type="Proteomes" id="UP001498398">
    <property type="component" value="Unassembled WGS sequence"/>
</dbReference>
<proteinExistence type="predicted"/>